<feature type="coiled-coil region" evidence="2">
    <location>
        <begin position="87"/>
        <end position="121"/>
    </location>
</feature>
<proteinExistence type="predicted"/>
<sequence length="121" mass="14220">MLIGNKVRKLRELRNYTQEHMAKELNMTTTGYGKIERDESEVTVQKLEKIATILGIKVEDIINFNESLVFNVMHNQTGIMNGYVVHNESFENERKLFEQIIAQLKEENVYLKNIISKFQEK</sequence>
<dbReference type="Pfam" id="PF01381">
    <property type="entry name" value="HTH_3"/>
    <property type="match status" value="1"/>
</dbReference>
<dbReference type="SMART" id="SM00530">
    <property type="entry name" value="HTH_XRE"/>
    <property type="match status" value="1"/>
</dbReference>
<reference evidence="4" key="1">
    <citation type="submission" date="2021-12" db="EMBL/GenBank/DDBJ databases">
        <authorList>
            <person name="Rodrigo-Torres L."/>
            <person name="Arahal R. D."/>
            <person name="Lucena T."/>
        </authorList>
    </citation>
    <scope>NUCLEOTIDE SEQUENCE</scope>
    <source>
        <strain evidence="4">CECT 8858</strain>
    </source>
</reference>
<dbReference type="SUPFAM" id="SSF47413">
    <property type="entry name" value="lambda repressor-like DNA-binding domains"/>
    <property type="match status" value="1"/>
</dbReference>
<dbReference type="InterPro" id="IPR010982">
    <property type="entry name" value="Lambda_DNA-bd_dom_sf"/>
</dbReference>
<comment type="caution">
    <text evidence="4">The sequence shown here is derived from an EMBL/GenBank/DDBJ whole genome shotgun (WGS) entry which is preliminary data.</text>
</comment>
<dbReference type="EMBL" id="CAKLPY010000010">
    <property type="protein sequence ID" value="CAH0998025.1"/>
    <property type="molecule type" value="Genomic_DNA"/>
</dbReference>
<protein>
    <recommendedName>
        <fullName evidence="3">HTH cro/C1-type domain-containing protein</fullName>
    </recommendedName>
</protein>
<evidence type="ECO:0000313" key="5">
    <source>
        <dbReference type="Proteomes" id="UP000837932"/>
    </source>
</evidence>
<keyword evidence="2" id="KW-0175">Coiled coil</keyword>
<dbReference type="PROSITE" id="PS50943">
    <property type="entry name" value="HTH_CROC1"/>
    <property type="match status" value="1"/>
</dbReference>
<dbReference type="PANTHER" id="PTHR46558:SF4">
    <property type="entry name" value="DNA-BIDING PHAGE PROTEIN"/>
    <property type="match status" value="1"/>
</dbReference>
<evidence type="ECO:0000259" key="3">
    <source>
        <dbReference type="PROSITE" id="PS50943"/>
    </source>
</evidence>
<keyword evidence="1" id="KW-0238">DNA-binding</keyword>
<dbReference type="InterPro" id="IPR001387">
    <property type="entry name" value="Cro/C1-type_HTH"/>
</dbReference>
<evidence type="ECO:0000256" key="2">
    <source>
        <dbReference type="SAM" id="Coils"/>
    </source>
</evidence>
<feature type="domain" description="HTH cro/C1-type" evidence="3">
    <location>
        <begin position="7"/>
        <end position="61"/>
    </location>
</feature>
<accession>A0ABM9AVF1</accession>
<dbReference type="Proteomes" id="UP000837932">
    <property type="component" value="Unassembled WGS sequence"/>
</dbReference>
<keyword evidence="5" id="KW-1185">Reference proteome</keyword>
<dbReference type="PANTHER" id="PTHR46558">
    <property type="entry name" value="TRACRIPTIONAL REGULATORY PROTEIN-RELATED-RELATED"/>
    <property type="match status" value="1"/>
</dbReference>
<gene>
    <name evidence="4" type="ORF">EMA8858_04160</name>
</gene>
<dbReference type="Gene3D" id="1.10.260.40">
    <property type="entry name" value="lambda repressor-like DNA-binding domains"/>
    <property type="match status" value="1"/>
</dbReference>
<dbReference type="RefSeq" id="WP_238808833.1">
    <property type="nucleotide sequence ID" value="NZ_CAKLPY010000010.1"/>
</dbReference>
<organism evidence="4 5">
    <name type="scientific">Emticicia aquatica</name>
    <dbReference type="NCBI Taxonomy" id="1681835"/>
    <lineage>
        <taxon>Bacteria</taxon>
        <taxon>Pseudomonadati</taxon>
        <taxon>Bacteroidota</taxon>
        <taxon>Cytophagia</taxon>
        <taxon>Cytophagales</taxon>
        <taxon>Leadbetterellaceae</taxon>
        <taxon>Emticicia</taxon>
    </lineage>
</organism>
<evidence type="ECO:0000256" key="1">
    <source>
        <dbReference type="ARBA" id="ARBA00023125"/>
    </source>
</evidence>
<name>A0ABM9AVF1_9BACT</name>
<dbReference type="CDD" id="cd00093">
    <property type="entry name" value="HTH_XRE"/>
    <property type="match status" value="1"/>
</dbReference>
<evidence type="ECO:0000313" key="4">
    <source>
        <dbReference type="EMBL" id="CAH0998025.1"/>
    </source>
</evidence>